<evidence type="ECO:0000256" key="7">
    <source>
        <dbReference type="ARBA" id="ARBA00023136"/>
    </source>
</evidence>
<keyword evidence="5 8" id="KW-0812">Transmembrane</keyword>
<dbReference type="Pfam" id="PF03845">
    <property type="entry name" value="Spore_permease"/>
    <property type="match status" value="1"/>
</dbReference>
<sequence>MKQNMISANQFFILILFTMCGTNMITMPFSLTNQANQDGWWIPLIGMIAGLPLVLLIITIARWFPNASLITMLQCLFGHWPGKLAGVLFLFLPILIAPSHMDFFGSFINTNILPSTPFVVVITLFAAVVILAVYQGIETFSRAAELMLVFFLGALCFFTIFLLPEADLGFIEPFFEQAPSQYIKAVLFFIAKVIGSHAILFLIIFPRAVQDKKRGEQAFIKGYIVACLILFIATFFSVTVLTPEVTTITLFPGFALSQEINIGDMIERLESLLYIIFYVTFFFKMTIYLYAISITVAEIIKAKDYRPLVIPIGMILVALANTENQNIIEEYDFYYYGSMILIVVIGVLLPLCMFVVGLVQRIWKKQPIFPRHTSSRASGYSEKNHRSSAR</sequence>
<reference evidence="10" key="1">
    <citation type="submission" date="2019-01" db="EMBL/GenBank/DDBJ databases">
        <title>Genomic analysis of Salicibibacter sp. NKC3-5.</title>
        <authorList>
            <person name="Oh Y.J."/>
        </authorList>
    </citation>
    <scope>NUCLEOTIDE SEQUENCE [LARGE SCALE GENOMIC DNA]</scope>
    <source>
        <strain evidence="10">NKC3-5</strain>
    </source>
</reference>
<keyword evidence="7 8" id="KW-0472">Membrane</keyword>
<feature type="transmembrane region" description="Helical" evidence="8">
    <location>
        <begin position="304"/>
        <end position="321"/>
    </location>
</feature>
<comment type="similarity">
    <text evidence="2">Belongs to the amino acid-polyamine-organocation (APC) superfamily. Spore germination protein (SGP) (TC 2.A.3.9) family.</text>
</comment>
<feature type="transmembrane region" description="Helical" evidence="8">
    <location>
        <begin position="41"/>
        <end position="64"/>
    </location>
</feature>
<dbReference type="PANTHER" id="PTHR34975">
    <property type="entry name" value="SPORE GERMINATION PROTEIN A2"/>
    <property type="match status" value="1"/>
</dbReference>
<dbReference type="Proteomes" id="UP000319756">
    <property type="component" value="Chromosome"/>
</dbReference>
<evidence type="ECO:0000256" key="1">
    <source>
        <dbReference type="ARBA" id="ARBA00004141"/>
    </source>
</evidence>
<organism evidence="9 10">
    <name type="scientific">Salicibibacter halophilus</name>
    <dbReference type="NCBI Taxonomy" id="2502791"/>
    <lineage>
        <taxon>Bacteria</taxon>
        <taxon>Bacillati</taxon>
        <taxon>Bacillota</taxon>
        <taxon>Bacilli</taxon>
        <taxon>Bacillales</taxon>
        <taxon>Bacillaceae</taxon>
        <taxon>Salicibibacter</taxon>
    </lineage>
</organism>
<dbReference type="EMBL" id="CP035485">
    <property type="protein sequence ID" value="QDI91810.1"/>
    <property type="molecule type" value="Genomic_DNA"/>
</dbReference>
<dbReference type="KEGG" id="sale:EPH95_12015"/>
<dbReference type="GO" id="GO:0016020">
    <property type="term" value="C:membrane"/>
    <property type="evidence" value="ECO:0007669"/>
    <property type="project" value="UniProtKB-SubCell"/>
</dbReference>
<gene>
    <name evidence="9" type="ORF">EPH95_12015</name>
</gene>
<feature type="transmembrane region" description="Helical" evidence="8">
    <location>
        <begin position="272"/>
        <end position="292"/>
    </location>
</feature>
<feature type="transmembrane region" description="Helical" evidence="8">
    <location>
        <begin position="333"/>
        <end position="359"/>
    </location>
</feature>
<dbReference type="PANTHER" id="PTHR34975:SF2">
    <property type="entry name" value="SPORE GERMINATION PROTEIN A2"/>
    <property type="match status" value="1"/>
</dbReference>
<accession>A0A514LIY1</accession>
<evidence type="ECO:0000313" key="9">
    <source>
        <dbReference type="EMBL" id="QDI91810.1"/>
    </source>
</evidence>
<keyword evidence="3" id="KW-0813">Transport</keyword>
<feature type="transmembrane region" description="Helical" evidence="8">
    <location>
        <begin position="218"/>
        <end position="241"/>
    </location>
</feature>
<dbReference type="RefSeq" id="WP_142090301.1">
    <property type="nucleotide sequence ID" value="NZ_CP035485.1"/>
</dbReference>
<keyword evidence="10" id="KW-1185">Reference proteome</keyword>
<dbReference type="OrthoDB" id="2078716at2"/>
<evidence type="ECO:0000256" key="5">
    <source>
        <dbReference type="ARBA" id="ARBA00022692"/>
    </source>
</evidence>
<protein>
    <submittedName>
        <fullName evidence="9">Uncharacterized protein</fullName>
    </submittedName>
</protein>
<proteinExistence type="inferred from homology"/>
<dbReference type="NCBIfam" id="TIGR00912">
    <property type="entry name" value="2A0309"/>
    <property type="match status" value="1"/>
</dbReference>
<dbReference type="GO" id="GO:0009847">
    <property type="term" value="P:spore germination"/>
    <property type="evidence" value="ECO:0007669"/>
    <property type="project" value="InterPro"/>
</dbReference>
<evidence type="ECO:0000256" key="3">
    <source>
        <dbReference type="ARBA" id="ARBA00022448"/>
    </source>
</evidence>
<feature type="transmembrane region" description="Helical" evidence="8">
    <location>
        <begin position="116"/>
        <end position="134"/>
    </location>
</feature>
<feature type="transmembrane region" description="Helical" evidence="8">
    <location>
        <begin position="76"/>
        <end position="96"/>
    </location>
</feature>
<keyword evidence="6 8" id="KW-1133">Transmembrane helix</keyword>
<name>A0A514LIY1_9BACI</name>
<feature type="transmembrane region" description="Helical" evidence="8">
    <location>
        <begin position="146"/>
        <end position="163"/>
    </location>
</feature>
<evidence type="ECO:0000256" key="8">
    <source>
        <dbReference type="SAM" id="Phobius"/>
    </source>
</evidence>
<feature type="transmembrane region" description="Helical" evidence="8">
    <location>
        <begin position="183"/>
        <end position="206"/>
    </location>
</feature>
<evidence type="ECO:0000313" key="10">
    <source>
        <dbReference type="Proteomes" id="UP000319756"/>
    </source>
</evidence>
<evidence type="ECO:0000256" key="6">
    <source>
        <dbReference type="ARBA" id="ARBA00022989"/>
    </source>
</evidence>
<feature type="transmembrane region" description="Helical" evidence="8">
    <location>
        <begin position="12"/>
        <end position="29"/>
    </location>
</feature>
<keyword evidence="4" id="KW-0309">Germination</keyword>
<evidence type="ECO:0000256" key="2">
    <source>
        <dbReference type="ARBA" id="ARBA00007998"/>
    </source>
</evidence>
<comment type="subcellular location">
    <subcellularLocation>
        <location evidence="1">Membrane</location>
        <topology evidence="1">Multi-pass membrane protein</topology>
    </subcellularLocation>
</comment>
<evidence type="ECO:0000256" key="4">
    <source>
        <dbReference type="ARBA" id="ARBA00022544"/>
    </source>
</evidence>
<dbReference type="InterPro" id="IPR004761">
    <property type="entry name" value="Spore_GerAB"/>
</dbReference>
<dbReference type="AlphaFoldDB" id="A0A514LIY1"/>